<feature type="compositionally biased region" description="Basic and acidic residues" evidence="1">
    <location>
        <begin position="85"/>
        <end position="94"/>
    </location>
</feature>
<reference evidence="2" key="1">
    <citation type="submission" date="2021-01" db="EMBL/GenBank/DDBJ databases">
        <authorList>
            <person name="Corre E."/>
            <person name="Pelletier E."/>
            <person name="Niang G."/>
            <person name="Scheremetjew M."/>
            <person name="Finn R."/>
            <person name="Kale V."/>
            <person name="Holt S."/>
            <person name="Cochrane G."/>
            <person name="Meng A."/>
            <person name="Brown T."/>
            <person name="Cohen L."/>
        </authorList>
    </citation>
    <scope>NUCLEOTIDE SEQUENCE</scope>
    <source>
        <strain evidence="2">CCMP2084</strain>
    </source>
</reference>
<evidence type="ECO:0000313" key="2">
    <source>
        <dbReference type="EMBL" id="CAD9823281.1"/>
    </source>
</evidence>
<proteinExistence type="predicted"/>
<feature type="region of interest" description="Disordered" evidence="1">
    <location>
        <begin position="79"/>
        <end position="131"/>
    </location>
</feature>
<sequence>MNHSAKIQRDPCRMKNADENDCNKEENMKMSVPQHTQEDATKKMDDEDEDEATWCPLFMDGLPQNFASNPALAALASLMEDDEEIKPSKPELEKAPPAGGGKARKSKSSRQKTLLRSPYSKQVGKSSDRRAATMGEAQLFLNMWKI</sequence>
<evidence type="ECO:0000256" key="1">
    <source>
        <dbReference type="SAM" id="MobiDB-lite"/>
    </source>
</evidence>
<dbReference type="AlphaFoldDB" id="A0A7S2XQR0"/>
<protein>
    <submittedName>
        <fullName evidence="2">Uncharacterized protein</fullName>
    </submittedName>
</protein>
<dbReference type="EMBL" id="HBHQ01022352">
    <property type="protein sequence ID" value="CAD9823281.1"/>
    <property type="molecule type" value="Transcribed_RNA"/>
</dbReference>
<feature type="compositionally biased region" description="Basic and acidic residues" evidence="1">
    <location>
        <begin position="7"/>
        <end position="28"/>
    </location>
</feature>
<organism evidence="2">
    <name type="scientific">Attheya septentrionalis</name>
    <dbReference type="NCBI Taxonomy" id="420275"/>
    <lineage>
        <taxon>Eukaryota</taxon>
        <taxon>Sar</taxon>
        <taxon>Stramenopiles</taxon>
        <taxon>Ochrophyta</taxon>
        <taxon>Bacillariophyta</taxon>
        <taxon>Coscinodiscophyceae</taxon>
        <taxon>Chaetocerotophycidae</taxon>
        <taxon>Chaetocerotales</taxon>
        <taxon>Attheyaceae</taxon>
        <taxon>Attheya</taxon>
    </lineage>
</organism>
<name>A0A7S2XQR0_9STRA</name>
<feature type="compositionally biased region" description="Basic and acidic residues" evidence="1">
    <location>
        <begin position="36"/>
        <end position="45"/>
    </location>
</feature>
<feature type="region of interest" description="Disordered" evidence="1">
    <location>
        <begin position="1"/>
        <end position="50"/>
    </location>
</feature>
<accession>A0A7S2XQR0</accession>
<gene>
    <name evidence="2" type="ORF">ASEP1449_LOCUS15115</name>
</gene>
<feature type="compositionally biased region" description="Polar residues" evidence="1">
    <location>
        <begin position="111"/>
        <end position="125"/>
    </location>
</feature>